<gene>
    <name evidence="3" type="ORF">Adu01nite_77180</name>
</gene>
<evidence type="ECO:0000313" key="3">
    <source>
        <dbReference type="EMBL" id="GIE06368.1"/>
    </source>
</evidence>
<comment type="caution">
    <text evidence="3">The sequence shown here is derived from an EMBL/GenBank/DDBJ whole genome shotgun (WGS) entry which is preliminary data.</text>
</comment>
<dbReference type="PANTHER" id="PTHR33606:SF3">
    <property type="entry name" value="PROTEIN YCII"/>
    <property type="match status" value="1"/>
</dbReference>
<feature type="domain" description="YCII-related" evidence="2">
    <location>
        <begin position="1"/>
        <end position="88"/>
    </location>
</feature>
<keyword evidence="4" id="KW-1185">Reference proteome</keyword>
<accession>A0ABQ3Z958</accession>
<organism evidence="3 4">
    <name type="scientific">Paractinoplanes durhamensis</name>
    <dbReference type="NCBI Taxonomy" id="113563"/>
    <lineage>
        <taxon>Bacteria</taxon>
        <taxon>Bacillati</taxon>
        <taxon>Actinomycetota</taxon>
        <taxon>Actinomycetes</taxon>
        <taxon>Micromonosporales</taxon>
        <taxon>Micromonosporaceae</taxon>
        <taxon>Paractinoplanes</taxon>
    </lineage>
</organism>
<dbReference type="InterPro" id="IPR005545">
    <property type="entry name" value="YCII"/>
</dbReference>
<evidence type="ECO:0000313" key="4">
    <source>
        <dbReference type="Proteomes" id="UP000637628"/>
    </source>
</evidence>
<dbReference type="InterPro" id="IPR051807">
    <property type="entry name" value="Sec-metab_biosynth-assoc"/>
</dbReference>
<dbReference type="InterPro" id="IPR011008">
    <property type="entry name" value="Dimeric_a/b-barrel"/>
</dbReference>
<dbReference type="SUPFAM" id="SSF54909">
    <property type="entry name" value="Dimeric alpha+beta barrel"/>
    <property type="match status" value="1"/>
</dbReference>
<proteinExistence type="inferred from homology"/>
<dbReference type="EMBL" id="BOML01000061">
    <property type="protein sequence ID" value="GIE06368.1"/>
    <property type="molecule type" value="Genomic_DNA"/>
</dbReference>
<sequence length="186" mass="20503">MDYFVYCRDRPGVMELRWELAEAHWSFMDRYAETMIARGPTLTPDGEAATGSAHIVGLPDAAAARTFAFEEPNYRAGVYDDVLIRRFTNTLGRTMWEFPGGREGLLIIAHDPATAAMPGELVAAEDRDRLIACGPLLSDDGTQWLGTAIMAELPDRSAAEAMMARAPVRYATVEVHPWRFGGRPAA</sequence>
<protein>
    <recommendedName>
        <fullName evidence="2">YCII-related domain-containing protein</fullName>
    </recommendedName>
</protein>
<evidence type="ECO:0000259" key="2">
    <source>
        <dbReference type="Pfam" id="PF03795"/>
    </source>
</evidence>
<name>A0ABQ3Z958_9ACTN</name>
<dbReference type="PANTHER" id="PTHR33606">
    <property type="entry name" value="PROTEIN YCII"/>
    <property type="match status" value="1"/>
</dbReference>
<comment type="similarity">
    <text evidence="1">Belongs to the YciI family.</text>
</comment>
<dbReference type="Pfam" id="PF03795">
    <property type="entry name" value="YCII"/>
    <property type="match status" value="1"/>
</dbReference>
<dbReference type="RefSeq" id="WP_203734229.1">
    <property type="nucleotide sequence ID" value="NZ_BAAATX010000043.1"/>
</dbReference>
<dbReference type="Proteomes" id="UP000637628">
    <property type="component" value="Unassembled WGS sequence"/>
</dbReference>
<dbReference type="Gene3D" id="3.30.70.1060">
    <property type="entry name" value="Dimeric alpha+beta barrel"/>
    <property type="match status" value="1"/>
</dbReference>
<reference evidence="3 4" key="1">
    <citation type="submission" date="2021-01" db="EMBL/GenBank/DDBJ databases">
        <title>Whole genome shotgun sequence of Actinoplanes durhamensis NBRC 14914.</title>
        <authorList>
            <person name="Komaki H."/>
            <person name="Tamura T."/>
        </authorList>
    </citation>
    <scope>NUCLEOTIDE SEQUENCE [LARGE SCALE GENOMIC DNA]</scope>
    <source>
        <strain evidence="3 4">NBRC 14914</strain>
    </source>
</reference>
<evidence type="ECO:0000256" key="1">
    <source>
        <dbReference type="ARBA" id="ARBA00007689"/>
    </source>
</evidence>